<evidence type="ECO:0000256" key="10">
    <source>
        <dbReference type="SAM" id="SignalP"/>
    </source>
</evidence>
<accession>A0ABZ2M596</accession>
<feature type="transmembrane region" description="Helical" evidence="9">
    <location>
        <begin position="189"/>
        <end position="210"/>
    </location>
</feature>
<dbReference type="EMBL" id="CP089984">
    <property type="protein sequence ID" value="WXB17308.1"/>
    <property type="molecule type" value="Genomic_DNA"/>
</dbReference>
<protein>
    <recommendedName>
        <fullName evidence="13">Mannosyltransferase</fullName>
    </recommendedName>
</protein>
<sequence>MAVADQPPLRRPIPWAVRLPILALAGAPRVWAAVSDQGLFWPDEFYQSLEQAHRFAFGYGIVPWEFVEGARSWVYPGTIGLLWKALDAVGVHDARALILVAKLLMAALAVAGVEAVLRIAHAMAGLRGAALAGILVALHPALVFFATKCFSESASGPVIAIATALAFRRDAHRAGGRVRLALSGALASLAIYLRYQNGLLAVGLLAILLSERRRRDAVSFAGGAIVVGVAGGLLDAVIWGSPFHSFFAYLRFQLGNGAAAWGTAGFDYYLRYGWFSTGPAMMVVVLGLVFIAEHAWRLVALVGLYLLVHSLVPHKEYRYLTPVLPLVLALSGAGLVKAIDALRPQLAERFGARAGRAERVVAGIVVGLVCAGFAERMARMTFADLGHGDGLAAGLASGRDRPWHAAEGINRLLWAAGEADDVCGVVIQDIPWSSTGGYAYFHKDAPLLFEYTERNLASANYLIARRETPRRTGYRPGPESRGFVLLRRDGICAPPPEGFSRIEPP</sequence>
<feature type="transmembrane region" description="Helical" evidence="9">
    <location>
        <begin position="282"/>
        <end position="307"/>
    </location>
</feature>
<keyword evidence="3" id="KW-0328">Glycosyltransferase</keyword>
<comment type="subcellular location">
    <subcellularLocation>
        <location evidence="1">Endomembrane system</location>
        <topology evidence="1">Multi-pass membrane protein</topology>
    </subcellularLocation>
    <subcellularLocation>
        <location evidence="2">Endoplasmic reticulum membrane</location>
    </subcellularLocation>
</comment>
<evidence type="ECO:0000256" key="4">
    <source>
        <dbReference type="ARBA" id="ARBA00022679"/>
    </source>
</evidence>
<keyword evidence="7 9" id="KW-1133">Transmembrane helix</keyword>
<keyword evidence="6" id="KW-0256">Endoplasmic reticulum</keyword>
<evidence type="ECO:0000256" key="3">
    <source>
        <dbReference type="ARBA" id="ARBA00022676"/>
    </source>
</evidence>
<evidence type="ECO:0000256" key="2">
    <source>
        <dbReference type="ARBA" id="ARBA00004586"/>
    </source>
</evidence>
<keyword evidence="4" id="KW-0808">Transferase</keyword>
<dbReference type="InterPro" id="IPR005599">
    <property type="entry name" value="GPI_mannosylTrfase"/>
</dbReference>
<keyword evidence="5 9" id="KW-0812">Transmembrane</keyword>
<feature type="transmembrane region" description="Helical" evidence="9">
    <location>
        <begin position="217"/>
        <end position="240"/>
    </location>
</feature>
<reference evidence="11 12" key="1">
    <citation type="submission" date="2021-12" db="EMBL/GenBank/DDBJ databases">
        <title>Discovery of the Pendulisporaceae a myxobacterial family with distinct sporulation behavior and unique specialized metabolism.</title>
        <authorList>
            <person name="Garcia R."/>
            <person name="Popoff A."/>
            <person name="Bader C.D."/>
            <person name="Loehr J."/>
            <person name="Walesch S."/>
            <person name="Walt C."/>
            <person name="Boldt J."/>
            <person name="Bunk B."/>
            <person name="Haeckl F.J.F.P.J."/>
            <person name="Gunesch A.P."/>
            <person name="Birkelbach J."/>
            <person name="Nuebel U."/>
            <person name="Pietschmann T."/>
            <person name="Bach T."/>
            <person name="Mueller R."/>
        </authorList>
    </citation>
    <scope>NUCLEOTIDE SEQUENCE [LARGE SCALE GENOMIC DNA]</scope>
    <source>
        <strain evidence="11 12">MSr11954</strain>
    </source>
</reference>
<feature type="transmembrane region" description="Helical" evidence="9">
    <location>
        <begin position="129"/>
        <end position="147"/>
    </location>
</feature>
<keyword evidence="10" id="KW-0732">Signal</keyword>
<evidence type="ECO:0000256" key="1">
    <source>
        <dbReference type="ARBA" id="ARBA00004127"/>
    </source>
</evidence>
<dbReference type="Proteomes" id="UP001370348">
    <property type="component" value="Chromosome"/>
</dbReference>
<evidence type="ECO:0000256" key="5">
    <source>
        <dbReference type="ARBA" id="ARBA00022692"/>
    </source>
</evidence>
<feature type="transmembrane region" description="Helical" evidence="9">
    <location>
        <begin position="360"/>
        <end position="378"/>
    </location>
</feature>
<evidence type="ECO:0000256" key="6">
    <source>
        <dbReference type="ARBA" id="ARBA00022824"/>
    </source>
</evidence>
<feature type="transmembrane region" description="Helical" evidence="9">
    <location>
        <begin position="319"/>
        <end position="339"/>
    </location>
</feature>
<proteinExistence type="predicted"/>
<feature type="transmembrane region" description="Helical" evidence="9">
    <location>
        <begin position="96"/>
        <end position="117"/>
    </location>
</feature>
<keyword evidence="8 9" id="KW-0472">Membrane</keyword>
<evidence type="ECO:0000256" key="9">
    <source>
        <dbReference type="SAM" id="Phobius"/>
    </source>
</evidence>
<evidence type="ECO:0000256" key="8">
    <source>
        <dbReference type="ARBA" id="ARBA00023136"/>
    </source>
</evidence>
<dbReference type="Pfam" id="PF03901">
    <property type="entry name" value="Glyco_transf_22"/>
    <property type="match status" value="1"/>
</dbReference>
<feature type="chain" id="PRO_5046174498" description="Mannosyltransferase" evidence="10">
    <location>
        <begin position="33"/>
        <end position="505"/>
    </location>
</feature>
<name>A0ABZ2M596_9BACT</name>
<keyword evidence="12" id="KW-1185">Reference proteome</keyword>
<feature type="signal peptide" evidence="10">
    <location>
        <begin position="1"/>
        <end position="32"/>
    </location>
</feature>
<evidence type="ECO:0008006" key="13">
    <source>
        <dbReference type="Google" id="ProtNLM"/>
    </source>
</evidence>
<gene>
    <name evidence="11" type="ORF">LZC94_08495</name>
</gene>
<evidence type="ECO:0000313" key="11">
    <source>
        <dbReference type="EMBL" id="WXB17308.1"/>
    </source>
</evidence>
<dbReference type="PANTHER" id="PTHR22760">
    <property type="entry name" value="GLYCOSYLTRANSFERASE"/>
    <property type="match status" value="1"/>
</dbReference>
<organism evidence="11 12">
    <name type="scientific">Pendulispora albinea</name>
    <dbReference type="NCBI Taxonomy" id="2741071"/>
    <lineage>
        <taxon>Bacteria</taxon>
        <taxon>Pseudomonadati</taxon>
        <taxon>Myxococcota</taxon>
        <taxon>Myxococcia</taxon>
        <taxon>Myxococcales</taxon>
        <taxon>Sorangiineae</taxon>
        <taxon>Pendulisporaceae</taxon>
        <taxon>Pendulispora</taxon>
    </lineage>
</organism>
<evidence type="ECO:0000256" key="7">
    <source>
        <dbReference type="ARBA" id="ARBA00022989"/>
    </source>
</evidence>
<dbReference type="RefSeq" id="WP_394826938.1">
    <property type="nucleotide sequence ID" value="NZ_CP089984.1"/>
</dbReference>
<evidence type="ECO:0000313" key="12">
    <source>
        <dbReference type="Proteomes" id="UP001370348"/>
    </source>
</evidence>